<dbReference type="RefSeq" id="XP_003431778.2">
    <property type="nucleotide sequence ID" value="XM_003431730.5"/>
</dbReference>
<feature type="domain" description="Tight junction-associated protein 1" evidence="6">
    <location>
        <begin position="487"/>
        <end position="562"/>
    </location>
</feature>
<reference evidence="8" key="2">
    <citation type="submission" date="2018-10" db="EMBL/GenBank/DDBJ databases">
        <title>De novo assembly of a Great Dane genome.</title>
        <authorList>
            <person name="Kidd J.M."/>
            <person name="Pendleton A.L."/>
            <person name="Shen F."/>
            <person name="Emery S."/>
        </authorList>
    </citation>
    <scope>NUCLEOTIDE SEQUENCE [LARGE SCALE GENOMIC DNA]</scope>
    <source>
        <strain evidence="8">Great Dane</strain>
    </source>
</reference>
<dbReference type="GO" id="GO:0016020">
    <property type="term" value="C:membrane"/>
    <property type="evidence" value="ECO:0007669"/>
    <property type="project" value="UniProtKB-SubCell"/>
</dbReference>
<dbReference type="RefSeq" id="XP_038534692.1">
    <property type="nucleotide sequence ID" value="XM_038678764.1"/>
</dbReference>
<dbReference type="InterPro" id="IPR043441">
    <property type="entry name" value="Tjap1/BEGAIN"/>
</dbReference>
<dbReference type="RefSeq" id="XP_005627446.1">
    <property type="nucleotide sequence ID" value="XM_005627389.4"/>
</dbReference>
<keyword evidence="2" id="KW-0597">Phosphoprotein</keyword>
<organism evidence="8 10">
    <name type="scientific">Canis lupus familiaris</name>
    <name type="common">Dog</name>
    <name type="synonym">Canis familiaris</name>
    <dbReference type="NCBI Taxonomy" id="9615"/>
    <lineage>
        <taxon>Eukaryota</taxon>
        <taxon>Metazoa</taxon>
        <taxon>Chordata</taxon>
        <taxon>Craniata</taxon>
        <taxon>Vertebrata</taxon>
        <taxon>Euteleostomi</taxon>
        <taxon>Mammalia</taxon>
        <taxon>Eutheria</taxon>
        <taxon>Laurasiatheria</taxon>
        <taxon>Carnivora</taxon>
        <taxon>Caniformia</taxon>
        <taxon>Canidae</taxon>
        <taxon>Canis</taxon>
    </lineage>
</organism>
<evidence type="ECO:0000313" key="7">
    <source>
        <dbReference type="Ensembl" id="ENSCAFP00000034065.2"/>
    </source>
</evidence>
<evidence type="ECO:0000256" key="5">
    <source>
        <dbReference type="SAM" id="MobiDB-lite"/>
    </source>
</evidence>
<name>A0A8C0QEF6_CANLF</name>
<reference evidence="8" key="3">
    <citation type="submission" date="2025-05" db="UniProtKB">
        <authorList>
            <consortium name="Ensembl"/>
        </authorList>
    </citation>
    <scope>IDENTIFICATION</scope>
</reference>
<feature type="region of interest" description="Disordered" evidence="5">
    <location>
        <begin position="374"/>
        <end position="414"/>
    </location>
</feature>
<evidence type="ECO:0000313" key="8">
    <source>
        <dbReference type="Ensembl" id="ENSCAFP00040013079.1"/>
    </source>
</evidence>
<dbReference type="Proteomes" id="UP000694542">
    <property type="component" value="Chromosome 12"/>
</dbReference>
<sequence length="563" mass="62014">MQAEELSPPRMTSAASAKKPYRKAPPEHRELRLEVPGSRLEQEEPLTDAERMKLLQQENEELRRRLASATRRTEALERELEIGQDCLELELGQSREELDKFKDKFRRLQNSYTASQRTNQELEDKLHTLASLSHSWIFAIKKAEMDRKTLDWEIVELTNKLLDAKNTINKLEELNERYRLDCNLAVQLLKCNKSHFRNHKFADLPCELQDMVRKHLHSGQEAASLGPTASLAPGAVVPTSVIARVLEKPESLLLNSAQSGSAGRPLAEDVFVHVDMSGGGSGDSAGPPALGSPIPQPNGECHSLGTAGASPEEELALPTFEKLSPYPTPSPPHPLYPGRKVIEFSEDKVRIPRNSPLPNCTYATRQAISLSLVEEGSERARPSPVPSSPASAQASPHREPSPLPPALHTPASSEEDLLASWQRAFVDRTPPPAAVAQRTAFGRDALPDLQRHFALSPTDRDEEVLAPSPPGESGLLLPMEADSGLLREEEELNLPISPEEECQSLLPSDRGAEEGSVSSQASGRAWALPSSSRPQRSPKRMGVHHLHRKDSLTQAQEQGNLLN</sequence>
<dbReference type="Pfam" id="PF15453">
    <property type="entry name" value="Pilt"/>
    <property type="match status" value="2"/>
</dbReference>
<evidence type="ECO:0000256" key="3">
    <source>
        <dbReference type="ARBA" id="ARBA00023136"/>
    </source>
</evidence>
<protein>
    <submittedName>
        <fullName evidence="8">Tight junction associated protein 1</fullName>
    </submittedName>
</protein>
<accession>A0A8P0NMU2</accession>
<feature type="compositionally biased region" description="Basic residues" evidence="5">
    <location>
        <begin position="536"/>
        <end position="548"/>
    </location>
</feature>
<dbReference type="PANTHER" id="PTHR28664:SF3">
    <property type="entry name" value="TIGHT JUNCTION-ASSOCIATED PROTEIN 1"/>
    <property type="match status" value="1"/>
</dbReference>
<feature type="coiled-coil region" evidence="4">
    <location>
        <begin position="52"/>
        <end position="181"/>
    </location>
</feature>
<feature type="region of interest" description="Disordered" evidence="5">
    <location>
        <begin position="1"/>
        <end position="47"/>
    </location>
</feature>
<dbReference type="AlphaFoldDB" id="A0A8C0QEF6"/>
<evidence type="ECO:0000256" key="1">
    <source>
        <dbReference type="ARBA" id="ARBA00004170"/>
    </source>
</evidence>
<feature type="domain" description="Tight junction-associated protein 1" evidence="6">
    <location>
        <begin position="296"/>
        <end position="454"/>
    </location>
</feature>
<evidence type="ECO:0000313" key="9">
    <source>
        <dbReference type="Proteomes" id="UP000002254"/>
    </source>
</evidence>
<dbReference type="KEGG" id="cfa:481816"/>
<evidence type="ECO:0000256" key="4">
    <source>
        <dbReference type="SAM" id="Coils"/>
    </source>
</evidence>
<reference evidence="7 9" key="1">
    <citation type="journal article" date="2005" name="Nature">
        <title>Genome sequence, comparative analysis and haplotype structure of the domestic dog.</title>
        <authorList>
            <consortium name="Broad Sequencing Platform"/>
            <person name="Lindblad-Toh K."/>
            <person name="Wade C.M."/>
            <person name="Mikkelsen T.S."/>
            <person name="Karlsson E.K."/>
            <person name="Jaffe D.B."/>
            <person name="Kamal M."/>
            <person name="Clamp M."/>
            <person name="Chang J.L."/>
            <person name="Kulbokas E.J. III"/>
            <person name="Zody M.C."/>
            <person name="Mauceli E."/>
            <person name="Xie X."/>
            <person name="Breen M."/>
            <person name="Wayne R.K."/>
            <person name="Ostrander E.A."/>
            <person name="Ponting C.P."/>
            <person name="Galibert F."/>
            <person name="Smith D.R."/>
            <person name="DeJong P.J."/>
            <person name="Kirkness E."/>
            <person name="Alvarez P."/>
            <person name="Biagi T."/>
            <person name="Brockman W."/>
            <person name="Butler J."/>
            <person name="Chin C.W."/>
            <person name="Cook A."/>
            <person name="Cuff J."/>
            <person name="Daly M.J."/>
            <person name="DeCaprio D."/>
            <person name="Gnerre S."/>
            <person name="Grabherr M."/>
            <person name="Kellis M."/>
            <person name="Kleber M."/>
            <person name="Bardeleben C."/>
            <person name="Goodstadt L."/>
            <person name="Heger A."/>
            <person name="Hitte C."/>
            <person name="Kim L."/>
            <person name="Koepfli K.P."/>
            <person name="Parker H.G."/>
            <person name="Pollinger J.P."/>
            <person name="Searle S.M."/>
            <person name="Sutter N.B."/>
            <person name="Thomas R."/>
            <person name="Webber C."/>
            <person name="Baldwin J."/>
            <person name="Abebe A."/>
            <person name="Abouelleil A."/>
            <person name="Aftuck L."/>
            <person name="Ait-Zahra M."/>
            <person name="Aldredge T."/>
            <person name="Allen N."/>
            <person name="An P."/>
            <person name="Anderson S."/>
            <person name="Antoine C."/>
            <person name="Arachchi H."/>
            <person name="Aslam A."/>
            <person name="Ayotte L."/>
            <person name="Bachantsang P."/>
            <person name="Barry A."/>
            <person name="Bayul T."/>
            <person name="Benamara M."/>
            <person name="Berlin A."/>
            <person name="Bessette D."/>
            <person name="Blitshteyn B."/>
            <person name="Bloom T."/>
            <person name="Blye J."/>
            <person name="Boguslavskiy L."/>
            <person name="Bonnet C."/>
            <person name="Boukhgalter B."/>
            <person name="Brown A."/>
            <person name="Cahill P."/>
            <person name="Calixte N."/>
            <person name="Camarata J."/>
            <person name="Cheshatsang Y."/>
            <person name="Chu J."/>
            <person name="Citroen M."/>
            <person name="Collymore A."/>
            <person name="Cooke P."/>
            <person name="Dawoe T."/>
            <person name="Daza R."/>
            <person name="Decktor K."/>
            <person name="DeGray S."/>
            <person name="Dhargay N."/>
            <person name="Dooley K."/>
            <person name="Dooley K."/>
            <person name="Dorje P."/>
            <person name="Dorjee K."/>
            <person name="Dorris L."/>
            <person name="Duffey N."/>
            <person name="Dupes A."/>
            <person name="Egbiremolen O."/>
            <person name="Elong R."/>
            <person name="Falk J."/>
            <person name="Farina A."/>
            <person name="Faro S."/>
            <person name="Ferguson D."/>
            <person name="Ferreira P."/>
            <person name="Fisher S."/>
            <person name="FitzGerald M."/>
            <person name="Foley K."/>
            <person name="Foley C."/>
            <person name="Franke A."/>
            <person name="Friedrich D."/>
            <person name="Gage D."/>
            <person name="Garber M."/>
            <person name="Gearin G."/>
            <person name="Giannoukos G."/>
            <person name="Goode T."/>
            <person name="Goyette A."/>
            <person name="Graham J."/>
            <person name="Grandbois E."/>
            <person name="Gyaltsen K."/>
            <person name="Hafez N."/>
            <person name="Hagopian D."/>
            <person name="Hagos B."/>
            <person name="Hall J."/>
            <person name="Healy C."/>
            <person name="Hegarty R."/>
            <person name="Honan T."/>
            <person name="Horn A."/>
            <person name="Houde N."/>
            <person name="Hughes L."/>
            <person name="Hunnicutt L."/>
            <person name="Husby M."/>
            <person name="Jester B."/>
            <person name="Jones C."/>
            <person name="Kamat A."/>
            <person name="Kanga B."/>
            <person name="Kells C."/>
            <person name="Khazanovich D."/>
            <person name="Kieu A.C."/>
            <person name="Kisner P."/>
            <person name="Kumar M."/>
            <person name="Lance K."/>
            <person name="Landers T."/>
            <person name="Lara M."/>
            <person name="Lee W."/>
            <person name="Leger J.P."/>
            <person name="Lennon N."/>
            <person name="Leuper L."/>
            <person name="LeVine S."/>
            <person name="Liu J."/>
            <person name="Liu X."/>
            <person name="Lokyitsang Y."/>
            <person name="Lokyitsang T."/>
            <person name="Lui A."/>
            <person name="Macdonald J."/>
            <person name="Major J."/>
            <person name="Marabella R."/>
            <person name="Maru K."/>
            <person name="Matthews C."/>
            <person name="McDonough S."/>
            <person name="Mehta T."/>
            <person name="Meldrim J."/>
            <person name="Melnikov A."/>
            <person name="Meneus L."/>
            <person name="Mihalev A."/>
            <person name="Mihova T."/>
            <person name="Miller K."/>
            <person name="Mittelman R."/>
            <person name="Mlenga V."/>
            <person name="Mulrain L."/>
            <person name="Munson G."/>
            <person name="Navidi A."/>
            <person name="Naylor J."/>
            <person name="Nguyen T."/>
            <person name="Nguyen N."/>
            <person name="Nguyen C."/>
            <person name="Nguyen T."/>
            <person name="Nicol R."/>
            <person name="Norbu N."/>
            <person name="Norbu C."/>
            <person name="Novod N."/>
            <person name="Nyima T."/>
            <person name="Olandt P."/>
            <person name="O'Neill B."/>
            <person name="O'Neill K."/>
            <person name="Osman S."/>
            <person name="Oyono L."/>
            <person name="Patti C."/>
            <person name="Perrin D."/>
            <person name="Phunkhang P."/>
            <person name="Pierre F."/>
            <person name="Priest M."/>
            <person name="Rachupka A."/>
            <person name="Raghuraman S."/>
            <person name="Rameau R."/>
            <person name="Ray V."/>
            <person name="Raymond C."/>
            <person name="Rege F."/>
            <person name="Rise C."/>
            <person name="Rogers J."/>
            <person name="Rogov P."/>
            <person name="Sahalie J."/>
            <person name="Settipalli S."/>
            <person name="Sharpe T."/>
            <person name="Shea T."/>
            <person name="Sheehan M."/>
            <person name="Sherpa N."/>
            <person name="Shi J."/>
            <person name="Shih D."/>
            <person name="Sloan J."/>
            <person name="Smith C."/>
            <person name="Sparrow T."/>
            <person name="Stalker J."/>
            <person name="Stange-Thomann N."/>
            <person name="Stavropoulos S."/>
            <person name="Stone C."/>
            <person name="Stone S."/>
            <person name="Sykes S."/>
            <person name="Tchuinga P."/>
            <person name="Tenzing P."/>
            <person name="Tesfaye S."/>
            <person name="Thoulutsang D."/>
            <person name="Thoulutsang Y."/>
            <person name="Topham K."/>
            <person name="Topping I."/>
            <person name="Tsamla T."/>
            <person name="Vassiliev H."/>
            <person name="Venkataraman V."/>
            <person name="Vo A."/>
            <person name="Wangchuk T."/>
            <person name="Wangdi T."/>
            <person name="Weiand M."/>
            <person name="Wilkinson J."/>
            <person name="Wilson A."/>
            <person name="Yadav S."/>
            <person name="Yang S."/>
            <person name="Yang X."/>
            <person name="Young G."/>
            <person name="Yu Q."/>
            <person name="Zainoun J."/>
            <person name="Zembek L."/>
            <person name="Zimmer A."/>
            <person name="Lander E.S."/>
        </authorList>
    </citation>
    <scope>NUCLEOTIDE SEQUENCE [LARGE SCALE GENOMIC DNA]</scope>
    <source>
        <strain evidence="7">Boxer</strain>
    </source>
</reference>
<dbReference type="RefSeq" id="XP_005627447.1">
    <property type="nucleotide sequence ID" value="XM_005627390.4"/>
</dbReference>
<dbReference type="RefSeq" id="XP_022281781.1">
    <property type="nucleotide sequence ID" value="XM_022426073.2"/>
</dbReference>
<dbReference type="RefSeq" id="XP_005627445.1">
    <property type="nucleotide sequence ID" value="XM_005627388.4"/>
</dbReference>
<feature type="compositionally biased region" description="Low complexity" evidence="5">
    <location>
        <begin position="284"/>
        <end position="293"/>
    </location>
</feature>
<dbReference type="GeneID" id="481816"/>
<gene>
    <name evidence="8" type="primary">TJAP1</name>
</gene>
<dbReference type="PANTHER" id="PTHR28664">
    <property type="entry name" value="TIGHT JUNCTION-ASSOCIATED PROTEIN 1"/>
    <property type="match status" value="1"/>
</dbReference>
<evidence type="ECO:0000256" key="2">
    <source>
        <dbReference type="ARBA" id="ARBA00022553"/>
    </source>
</evidence>
<evidence type="ECO:0000313" key="10">
    <source>
        <dbReference type="Proteomes" id="UP000694542"/>
    </source>
</evidence>
<dbReference type="Ensembl" id="ENSCAFT00040015102.1">
    <property type="protein sequence ID" value="ENSCAFP00040013079.1"/>
    <property type="gene ID" value="ENSCAFG00040008068.1"/>
</dbReference>
<keyword evidence="3" id="KW-0472">Membrane</keyword>
<dbReference type="Ensembl" id="ENSCAFT00000038359.3">
    <property type="protein sequence ID" value="ENSCAFP00000034065.2"/>
    <property type="gene ID" value="ENSCAFG00000001865.6"/>
</dbReference>
<feature type="compositionally biased region" description="Basic and acidic residues" evidence="5">
    <location>
        <begin position="24"/>
        <end position="33"/>
    </location>
</feature>
<accession>A0A8C0QEF6</accession>
<keyword evidence="4" id="KW-0175">Coiled coil</keyword>
<dbReference type="RefSeq" id="XP_038534676.1">
    <property type="nucleotide sequence ID" value="XM_038678748.1"/>
</dbReference>
<dbReference type="InterPro" id="IPR043470">
    <property type="entry name" value="Tjap1_dom"/>
</dbReference>
<dbReference type="RefSeq" id="XP_022281782.1">
    <property type="nucleotide sequence ID" value="XM_022426074.2"/>
</dbReference>
<feature type="region of interest" description="Disordered" evidence="5">
    <location>
        <begin position="456"/>
        <end position="563"/>
    </location>
</feature>
<feature type="region of interest" description="Disordered" evidence="5">
    <location>
        <begin position="274"/>
        <end position="311"/>
    </location>
</feature>
<dbReference type="CTD" id="93643"/>
<feature type="compositionally biased region" description="Acidic residues" evidence="5">
    <location>
        <begin position="488"/>
        <end position="502"/>
    </location>
</feature>
<comment type="subcellular location">
    <subcellularLocation>
        <location evidence="1">Membrane</location>
        <topology evidence="1">Peripheral membrane protein</topology>
    </subcellularLocation>
</comment>
<evidence type="ECO:0000259" key="6">
    <source>
        <dbReference type="Pfam" id="PF15453"/>
    </source>
</evidence>
<feature type="compositionally biased region" description="Polar residues" evidence="5">
    <location>
        <begin position="552"/>
        <end position="563"/>
    </location>
</feature>
<dbReference type="OrthoDB" id="10068192at2759"/>
<dbReference type="Proteomes" id="UP000002254">
    <property type="component" value="Chromosome 12"/>
</dbReference>
<proteinExistence type="predicted"/>
<dbReference type="RefSeq" id="XP_022281783.1">
    <property type="nucleotide sequence ID" value="XM_022426075.2"/>
</dbReference>